<feature type="region of interest" description="Disordered" evidence="1">
    <location>
        <begin position="1"/>
        <end position="29"/>
    </location>
</feature>
<sequence length="76" mass="8438">MSVRRSSPIVASGWPQASDTVAPKIKPTERASETQDYVIQPLSLTLEHFENLTEPETFPTNAKPWKSIIGPIAFLD</sequence>
<protein>
    <submittedName>
        <fullName evidence="2">SFRICE_033071</fullName>
    </submittedName>
</protein>
<name>A0A2H1W475_SPOFR</name>
<evidence type="ECO:0000313" key="2">
    <source>
        <dbReference type="EMBL" id="SOQ47891.1"/>
    </source>
</evidence>
<gene>
    <name evidence="2" type="ORF">SFRICE_033071</name>
</gene>
<proteinExistence type="predicted"/>
<evidence type="ECO:0000256" key="1">
    <source>
        <dbReference type="SAM" id="MobiDB-lite"/>
    </source>
</evidence>
<organism evidence="2">
    <name type="scientific">Spodoptera frugiperda</name>
    <name type="common">Fall armyworm</name>
    <dbReference type="NCBI Taxonomy" id="7108"/>
    <lineage>
        <taxon>Eukaryota</taxon>
        <taxon>Metazoa</taxon>
        <taxon>Ecdysozoa</taxon>
        <taxon>Arthropoda</taxon>
        <taxon>Hexapoda</taxon>
        <taxon>Insecta</taxon>
        <taxon>Pterygota</taxon>
        <taxon>Neoptera</taxon>
        <taxon>Endopterygota</taxon>
        <taxon>Lepidoptera</taxon>
        <taxon>Glossata</taxon>
        <taxon>Ditrysia</taxon>
        <taxon>Noctuoidea</taxon>
        <taxon>Noctuidae</taxon>
        <taxon>Amphipyrinae</taxon>
        <taxon>Spodoptera</taxon>
    </lineage>
</organism>
<accession>A0A2H1W475</accession>
<dbReference type="AlphaFoldDB" id="A0A2H1W475"/>
<dbReference type="EMBL" id="ODYU01006233">
    <property type="protein sequence ID" value="SOQ47891.1"/>
    <property type="molecule type" value="Genomic_DNA"/>
</dbReference>
<reference evidence="2" key="1">
    <citation type="submission" date="2016-07" db="EMBL/GenBank/DDBJ databases">
        <authorList>
            <person name="Bretaudeau A."/>
        </authorList>
    </citation>
    <scope>NUCLEOTIDE SEQUENCE</scope>
    <source>
        <strain evidence="2">Rice</strain>
        <tissue evidence="2">Whole body</tissue>
    </source>
</reference>